<feature type="coiled-coil region" evidence="1">
    <location>
        <begin position="100"/>
        <end position="145"/>
    </location>
</feature>
<name>A0AAU9J8Q6_9CILI</name>
<dbReference type="EMBL" id="CAJZBQ010000028">
    <property type="protein sequence ID" value="CAG9321570.1"/>
    <property type="molecule type" value="Genomic_DNA"/>
</dbReference>
<reference evidence="3" key="1">
    <citation type="submission" date="2021-09" db="EMBL/GenBank/DDBJ databases">
        <authorList>
            <consortium name="AG Swart"/>
            <person name="Singh M."/>
            <person name="Singh A."/>
            <person name="Seah K."/>
            <person name="Emmerich C."/>
        </authorList>
    </citation>
    <scope>NUCLEOTIDE SEQUENCE</scope>
    <source>
        <strain evidence="3">ATCC30299</strain>
    </source>
</reference>
<keyword evidence="1" id="KW-0175">Coiled coil</keyword>
<evidence type="ECO:0000256" key="1">
    <source>
        <dbReference type="SAM" id="Coils"/>
    </source>
</evidence>
<sequence>MEISPAHKRSSSVKRTTQRRANTALNKTSISSTTERKIKLFMNNHESGQLLDVSYSIPKVRCFLPSQEKVEASARLILLRKRLDKSKQSFLKEDKVLSVMRRELNNLAELKIKKQSSVEETLKNSEKLESRIEWTKKQQDEEEKNRQIYLHIIDRMKSALFHLEKKSLNFKATLQSQNSVLKLEFDKSLKSKEAKLQSRFALTKFQSNLNYESQERLNAINNAEKDLKNRELSIIKKEENKKRQEEYLEKAIIDDQCAHSVGLREKYLIHKMWFNLMTFQFQKEHEKWKILEEAFIKMKISTGLKDIETMVERFLTKEQSYQELLVSVKQKETECTGYKQKIEGLQVKIDILNKEESEPKSKTNEEEKKRNEILKAKKRVEELEAKRLKLYKTTNKIKIWAEKMASGIHKSARSGVFLTENENSEEIVVSNEFIENLRKIRNDVRQALQGVYSHKEKIPEFLSEVKRESMAIIINKAPEVGKSIKITPEEEIELKDLVGLDESLVLEETLKKSRRSSAKSQINKP</sequence>
<feature type="coiled-coil region" evidence="1">
    <location>
        <begin position="328"/>
        <end position="393"/>
    </location>
</feature>
<proteinExistence type="predicted"/>
<evidence type="ECO:0000313" key="4">
    <source>
        <dbReference type="Proteomes" id="UP001162131"/>
    </source>
</evidence>
<dbReference type="AlphaFoldDB" id="A0AAU9J8Q6"/>
<feature type="region of interest" description="Disordered" evidence="2">
    <location>
        <begin position="1"/>
        <end position="22"/>
    </location>
</feature>
<evidence type="ECO:0000313" key="3">
    <source>
        <dbReference type="EMBL" id="CAG9321570.1"/>
    </source>
</evidence>
<organism evidence="3 4">
    <name type="scientific">Blepharisma stoltei</name>
    <dbReference type="NCBI Taxonomy" id="1481888"/>
    <lineage>
        <taxon>Eukaryota</taxon>
        <taxon>Sar</taxon>
        <taxon>Alveolata</taxon>
        <taxon>Ciliophora</taxon>
        <taxon>Postciliodesmatophora</taxon>
        <taxon>Heterotrichea</taxon>
        <taxon>Heterotrichida</taxon>
        <taxon>Blepharismidae</taxon>
        <taxon>Blepharisma</taxon>
    </lineage>
</organism>
<feature type="compositionally biased region" description="Basic residues" evidence="2">
    <location>
        <begin position="1"/>
        <end position="18"/>
    </location>
</feature>
<dbReference type="Proteomes" id="UP001162131">
    <property type="component" value="Unassembled WGS sequence"/>
</dbReference>
<protein>
    <submittedName>
        <fullName evidence="3">Uncharacterized protein</fullName>
    </submittedName>
</protein>
<keyword evidence="4" id="KW-1185">Reference proteome</keyword>
<gene>
    <name evidence="3" type="ORF">BSTOLATCC_MIC28849</name>
</gene>
<comment type="caution">
    <text evidence="3">The sequence shown here is derived from an EMBL/GenBank/DDBJ whole genome shotgun (WGS) entry which is preliminary data.</text>
</comment>
<accession>A0AAU9J8Q6</accession>
<evidence type="ECO:0000256" key="2">
    <source>
        <dbReference type="SAM" id="MobiDB-lite"/>
    </source>
</evidence>